<keyword evidence="6" id="KW-1185">Reference proteome</keyword>
<dbReference type="EMBL" id="JAYKXP010000067">
    <property type="protein sequence ID" value="KAK7032214.1"/>
    <property type="molecule type" value="Genomic_DNA"/>
</dbReference>
<feature type="compositionally biased region" description="Basic residues" evidence="3">
    <location>
        <begin position="190"/>
        <end position="203"/>
    </location>
</feature>
<protein>
    <recommendedName>
        <fullName evidence="4">SHSP domain-containing protein</fullName>
    </recommendedName>
</protein>
<reference evidence="5 6" key="1">
    <citation type="submission" date="2024-01" db="EMBL/GenBank/DDBJ databases">
        <title>A draft genome for a cacao thread blight-causing isolate of Paramarasmius palmivorus.</title>
        <authorList>
            <person name="Baruah I.K."/>
            <person name="Bukari Y."/>
            <person name="Amoako-Attah I."/>
            <person name="Meinhardt L.W."/>
            <person name="Bailey B.A."/>
            <person name="Cohen S.P."/>
        </authorList>
    </citation>
    <scope>NUCLEOTIDE SEQUENCE [LARGE SCALE GENOMIC DNA]</scope>
    <source>
        <strain evidence="5 6">GH-12</strain>
    </source>
</reference>
<gene>
    <name evidence="5" type="ORF">VNI00_013388</name>
</gene>
<dbReference type="PROSITE" id="PS01031">
    <property type="entry name" value="SHSP"/>
    <property type="match status" value="1"/>
</dbReference>
<dbReference type="Proteomes" id="UP001383192">
    <property type="component" value="Unassembled WGS sequence"/>
</dbReference>
<accession>A0AAW0C034</accession>
<comment type="caution">
    <text evidence="5">The sequence shown here is derived from an EMBL/GenBank/DDBJ whole genome shotgun (WGS) entry which is preliminary data.</text>
</comment>
<evidence type="ECO:0000259" key="4">
    <source>
        <dbReference type="PROSITE" id="PS01031"/>
    </source>
</evidence>
<feature type="compositionally biased region" description="Low complexity" evidence="3">
    <location>
        <begin position="171"/>
        <end position="188"/>
    </location>
</feature>
<evidence type="ECO:0000256" key="3">
    <source>
        <dbReference type="SAM" id="MobiDB-lite"/>
    </source>
</evidence>
<dbReference type="InterPro" id="IPR002068">
    <property type="entry name" value="A-crystallin/Hsp20_dom"/>
</dbReference>
<comment type="similarity">
    <text evidence="1 2">Belongs to the small heat shock protein (HSP20) family.</text>
</comment>
<evidence type="ECO:0000256" key="2">
    <source>
        <dbReference type="RuleBase" id="RU003616"/>
    </source>
</evidence>
<feature type="domain" description="SHSP" evidence="4">
    <location>
        <begin position="40"/>
        <end position="181"/>
    </location>
</feature>
<organism evidence="5 6">
    <name type="scientific">Paramarasmius palmivorus</name>
    <dbReference type="NCBI Taxonomy" id="297713"/>
    <lineage>
        <taxon>Eukaryota</taxon>
        <taxon>Fungi</taxon>
        <taxon>Dikarya</taxon>
        <taxon>Basidiomycota</taxon>
        <taxon>Agaricomycotina</taxon>
        <taxon>Agaricomycetes</taxon>
        <taxon>Agaricomycetidae</taxon>
        <taxon>Agaricales</taxon>
        <taxon>Marasmiineae</taxon>
        <taxon>Marasmiaceae</taxon>
        <taxon>Paramarasmius</taxon>
    </lineage>
</organism>
<dbReference type="Gene3D" id="2.60.40.790">
    <property type="match status" value="1"/>
</dbReference>
<proteinExistence type="inferred from homology"/>
<evidence type="ECO:0000256" key="1">
    <source>
        <dbReference type="PROSITE-ProRule" id="PRU00285"/>
    </source>
</evidence>
<dbReference type="CDD" id="cd06464">
    <property type="entry name" value="ACD_sHsps-like"/>
    <property type="match status" value="1"/>
</dbReference>
<dbReference type="Pfam" id="PF00011">
    <property type="entry name" value="HSP20"/>
    <property type="match status" value="1"/>
</dbReference>
<dbReference type="InterPro" id="IPR008978">
    <property type="entry name" value="HSP20-like_chaperone"/>
</dbReference>
<feature type="region of interest" description="Disordered" evidence="3">
    <location>
        <begin position="170"/>
        <end position="203"/>
    </location>
</feature>
<name>A0AAW0C034_9AGAR</name>
<sequence>MEPSATETGGNAVLIDEAGLDRLATKVAFLVHRQRGSITGTPDSWVPRAEVFIDTTVDCFVAILEIPGVRREDINVFILDGKVWIEGSRKPMQKCYSVSEKTWLDRVRNAAEGEASAPRNIFQNHNLIDELRYGNFKRAFALPPNVTVSDLQVVLYNGLLYVQWPRATTVESRNSPEEQSSPENQESPRPVKRPRTGKAKGRA</sequence>
<dbReference type="SUPFAM" id="SSF49764">
    <property type="entry name" value="HSP20-like chaperones"/>
    <property type="match status" value="1"/>
</dbReference>
<dbReference type="AlphaFoldDB" id="A0AAW0C034"/>
<evidence type="ECO:0000313" key="5">
    <source>
        <dbReference type="EMBL" id="KAK7032214.1"/>
    </source>
</evidence>
<evidence type="ECO:0000313" key="6">
    <source>
        <dbReference type="Proteomes" id="UP001383192"/>
    </source>
</evidence>